<keyword evidence="1" id="KW-0812">Transmembrane</keyword>
<name>A0A916YD89_9SPHN</name>
<dbReference type="Pfam" id="PF04235">
    <property type="entry name" value="DUF418"/>
    <property type="match status" value="1"/>
</dbReference>
<accession>A0A916YD89</accession>
<evidence type="ECO:0000313" key="3">
    <source>
        <dbReference type="EMBL" id="GGD40065.1"/>
    </source>
</evidence>
<organism evidence="3 4">
    <name type="scientific">Croceicoccus pelagius</name>
    <dbReference type="NCBI Taxonomy" id="1703341"/>
    <lineage>
        <taxon>Bacteria</taxon>
        <taxon>Pseudomonadati</taxon>
        <taxon>Pseudomonadota</taxon>
        <taxon>Alphaproteobacteria</taxon>
        <taxon>Sphingomonadales</taxon>
        <taxon>Erythrobacteraceae</taxon>
        <taxon>Croceicoccus</taxon>
    </lineage>
</organism>
<keyword evidence="4" id="KW-1185">Reference proteome</keyword>
<sequence>MSEVGGSTPGNERIVALDALRGFALLGIFLANIGFFSAWVLMNHDQQLALAPAWVVESWHGIELGLIEAKFYSLFSMLFGAGFALQLDRIDRRGGQGLAVFYRRMALLLLIGLIHMIVVWLGDILTLYALMGFILPLFRKLSEKALLVLGALLVFSPLLLVPLFDAQLSEWTGRTLWAGAFGWLSEQTGTPFMGPAEWIARPDFGSYLAWHGAGPVLRLANLLDGWRFPRVLGCMLLGMAFARMLLLNGRPLPIAALRNAALGGFAIGMPFCLWFAVVGGGPNSVPAIIGTVPLAIGYGAALLLWTSRPGSRLAAALAPAGRMALTLYISQSVFGILVFTGVWGGLATKVSPSGFVPLALAFYALQLLFARHYLAHHAQGPLEKLWRLGTYAGRGKALSARPAEAA</sequence>
<evidence type="ECO:0000259" key="2">
    <source>
        <dbReference type="Pfam" id="PF04235"/>
    </source>
</evidence>
<feature type="transmembrane region" description="Helical" evidence="1">
    <location>
        <begin position="145"/>
        <end position="164"/>
    </location>
</feature>
<feature type="transmembrane region" description="Helical" evidence="1">
    <location>
        <begin position="105"/>
        <end position="138"/>
    </location>
</feature>
<keyword evidence="1" id="KW-1133">Transmembrane helix</keyword>
<protein>
    <submittedName>
        <fullName evidence="3">Membrane protein</fullName>
    </submittedName>
</protein>
<feature type="domain" description="DUF418" evidence="2">
    <location>
        <begin position="254"/>
        <end position="392"/>
    </location>
</feature>
<dbReference type="PANTHER" id="PTHR30590">
    <property type="entry name" value="INNER MEMBRANE PROTEIN"/>
    <property type="match status" value="1"/>
</dbReference>
<gene>
    <name evidence="3" type="ORF">GCM10010989_12810</name>
</gene>
<feature type="transmembrane region" description="Helical" evidence="1">
    <location>
        <begin position="62"/>
        <end position="85"/>
    </location>
</feature>
<feature type="transmembrane region" description="Helical" evidence="1">
    <location>
        <begin position="285"/>
        <end position="305"/>
    </location>
</feature>
<dbReference type="EMBL" id="BMIO01000003">
    <property type="protein sequence ID" value="GGD40065.1"/>
    <property type="molecule type" value="Genomic_DNA"/>
</dbReference>
<evidence type="ECO:0000256" key="1">
    <source>
        <dbReference type="SAM" id="Phobius"/>
    </source>
</evidence>
<dbReference type="PANTHER" id="PTHR30590:SF2">
    <property type="entry name" value="INNER MEMBRANE PROTEIN"/>
    <property type="match status" value="1"/>
</dbReference>
<keyword evidence="1" id="KW-0472">Membrane</keyword>
<feature type="transmembrane region" description="Helical" evidence="1">
    <location>
        <begin position="20"/>
        <end position="41"/>
    </location>
</feature>
<dbReference type="RefSeq" id="WP_066763426.1">
    <property type="nucleotide sequence ID" value="NZ_BMIO01000003.1"/>
</dbReference>
<dbReference type="InterPro" id="IPR052529">
    <property type="entry name" value="Bact_Transport_Assoc"/>
</dbReference>
<feature type="transmembrane region" description="Helical" evidence="1">
    <location>
        <begin position="228"/>
        <end position="247"/>
    </location>
</feature>
<proteinExistence type="predicted"/>
<reference evidence="3 4" key="1">
    <citation type="journal article" date="2014" name="Int. J. Syst. Evol. Microbiol.">
        <title>Complete genome sequence of Corynebacterium casei LMG S-19264T (=DSM 44701T), isolated from a smear-ripened cheese.</title>
        <authorList>
            <consortium name="US DOE Joint Genome Institute (JGI-PGF)"/>
            <person name="Walter F."/>
            <person name="Albersmeier A."/>
            <person name="Kalinowski J."/>
            <person name="Ruckert C."/>
        </authorList>
    </citation>
    <scope>NUCLEOTIDE SEQUENCE [LARGE SCALE GENOMIC DNA]</scope>
    <source>
        <strain evidence="3 4">CGMCC 1.15358</strain>
    </source>
</reference>
<dbReference type="InterPro" id="IPR007349">
    <property type="entry name" value="DUF418"/>
</dbReference>
<dbReference type="OrthoDB" id="9807744at2"/>
<comment type="caution">
    <text evidence="3">The sequence shown here is derived from an EMBL/GenBank/DDBJ whole genome shotgun (WGS) entry which is preliminary data.</text>
</comment>
<evidence type="ECO:0000313" key="4">
    <source>
        <dbReference type="Proteomes" id="UP000598997"/>
    </source>
</evidence>
<feature type="transmembrane region" description="Helical" evidence="1">
    <location>
        <begin position="325"/>
        <end position="343"/>
    </location>
</feature>
<feature type="transmembrane region" description="Helical" evidence="1">
    <location>
        <begin position="259"/>
        <end position="279"/>
    </location>
</feature>
<feature type="transmembrane region" description="Helical" evidence="1">
    <location>
        <begin position="355"/>
        <end position="374"/>
    </location>
</feature>
<dbReference type="Proteomes" id="UP000598997">
    <property type="component" value="Unassembled WGS sequence"/>
</dbReference>
<dbReference type="AlphaFoldDB" id="A0A916YD89"/>